<evidence type="ECO:0000256" key="6">
    <source>
        <dbReference type="ARBA" id="ARBA00023136"/>
    </source>
</evidence>
<dbReference type="PANTHER" id="PTHR38685">
    <property type="entry name" value="CELL DIVISION PROTEIN ZIPA"/>
    <property type="match status" value="1"/>
</dbReference>
<dbReference type="Pfam" id="PF04354">
    <property type="entry name" value="ZipA_C"/>
    <property type="match status" value="1"/>
</dbReference>
<feature type="compositionally biased region" description="Basic and acidic residues" evidence="10">
    <location>
        <begin position="81"/>
        <end position="109"/>
    </location>
</feature>
<evidence type="ECO:0000256" key="5">
    <source>
        <dbReference type="ARBA" id="ARBA00022989"/>
    </source>
</evidence>
<organism evidence="12 13">
    <name type="scientific">Candidatus Accumulibacter affinis</name>
    <dbReference type="NCBI Taxonomy" id="2954384"/>
    <lineage>
        <taxon>Bacteria</taxon>
        <taxon>Pseudomonadati</taxon>
        <taxon>Pseudomonadota</taxon>
        <taxon>Betaproteobacteria</taxon>
        <taxon>Candidatus Accumulibacter</taxon>
    </lineage>
</organism>
<keyword evidence="3 8" id="KW-0132">Cell division</keyword>
<proteinExistence type="inferred from homology"/>
<sequence>MTDLQMGMIGLGGAAVFAVLAYNKWQEHKHRKLAEALLSARQADVLLDESALDGMRAESSGDAAAAVDDAQARAALAGAPDRADQGRLEPLLRPDPDAHAAVPEHHAASDVRDNASIPAFLLAGERSARLASEPSAARPVHPDEQGANVRELAVPSYLLSPTIDYIAAIEISEPAGAYQICEAQRAPLARLAKPVHWIGFNEQAHEWEPIIEDSDRDYRHIRVGLQLVDRRGPVRDSDLSIFHLAMQDLATELMGFAELPLREPALQLAAQLDEFCAGIDIQIGINVISQGQVFPGTKLRALAESAGLTIDDEGRFARCDDDGKVLYLLTNQESQSFAAASMRTMSTHGVTFLLDVPRVANGDRVLTQMVELARRFADALHGALVDDNRRPLSDSAIEPIRRQVVQYQTAMATRQVPAGGVLALRLFS</sequence>
<evidence type="ECO:0000256" key="1">
    <source>
        <dbReference type="ARBA" id="ARBA00022475"/>
    </source>
</evidence>
<dbReference type="Proteomes" id="UP000706151">
    <property type="component" value="Unassembled WGS sequence"/>
</dbReference>
<protein>
    <recommendedName>
        <fullName evidence="8">Cell division protein ZipA</fullName>
    </recommendedName>
</protein>
<reference evidence="12 13" key="1">
    <citation type="submission" date="2020-10" db="EMBL/GenBank/DDBJ databases">
        <title>Connecting structure to function with the recovery of over 1000 high-quality activated sludge metagenome-assembled genomes encoding full-length rRNA genes using long-read sequencing.</title>
        <authorList>
            <person name="Singleton C.M."/>
            <person name="Petriglieri F."/>
            <person name="Kristensen J.M."/>
            <person name="Kirkegaard R.H."/>
            <person name="Michaelsen T.Y."/>
            <person name="Andersen M.H."/>
            <person name="Karst S.M."/>
            <person name="Dueholm M.S."/>
            <person name="Nielsen P.H."/>
            <person name="Albertsen M."/>
        </authorList>
    </citation>
    <scope>NUCLEOTIDE SEQUENCE [LARGE SCALE GENOMIC DNA]</scope>
    <source>
        <strain evidence="12">Fred_18-Q3-R57-64_BAT3C.720</strain>
    </source>
</reference>
<evidence type="ECO:0000313" key="13">
    <source>
        <dbReference type="Proteomes" id="UP000706151"/>
    </source>
</evidence>
<evidence type="ECO:0000259" key="11">
    <source>
        <dbReference type="SMART" id="SM00771"/>
    </source>
</evidence>
<evidence type="ECO:0000256" key="9">
    <source>
        <dbReference type="RuleBase" id="RU003613"/>
    </source>
</evidence>
<dbReference type="GO" id="GO:0005886">
    <property type="term" value="C:plasma membrane"/>
    <property type="evidence" value="ECO:0007669"/>
    <property type="project" value="UniProtKB-SubCell"/>
</dbReference>
<accession>A0A935T761</accession>
<dbReference type="GO" id="GO:0000917">
    <property type="term" value="P:division septum assembly"/>
    <property type="evidence" value="ECO:0007669"/>
    <property type="project" value="TreeGrafter"/>
</dbReference>
<evidence type="ECO:0000256" key="2">
    <source>
        <dbReference type="ARBA" id="ARBA00022519"/>
    </source>
</evidence>
<dbReference type="SUPFAM" id="SSF64383">
    <property type="entry name" value="Cell-division protein ZipA, C-terminal domain"/>
    <property type="match status" value="1"/>
</dbReference>
<dbReference type="SMART" id="SM00771">
    <property type="entry name" value="ZipA_C"/>
    <property type="match status" value="1"/>
</dbReference>
<evidence type="ECO:0000256" key="3">
    <source>
        <dbReference type="ARBA" id="ARBA00022618"/>
    </source>
</evidence>
<comment type="caution">
    <text evidence="12">The sequence shown here is derived from an EMBL/GenBank/DDBJ whole genome shotgun (WGS) entry which is preliminary data.</text>
</comment>
<feature type="domain" description="ZipA C-terminal FtsZ-binding" evidence="11">
    <location>
        <begin position="279"/>
        <end position="404"/>
    </location>
</feature>
<evidence type="ECO:0000313" key="12">
    <source>
        <dbReference type="EMBL" id="MBK7953421.1"/>
    </source>
</evidence>
<feature type="region of interest" description="Disordered" evidence="10">
    <location>
        <begin position="75"/>
        <end position="109"/>
    </location>
</feature>
<name>A0A935T761_9PROT</name>
<dbReference type="PANTHER" id="PTHR38685:SF1">
    <property type="entry name" value="CELL DIVISION PROTEIN ZIPA"/>
    <property type="match status" value="1"/>
</dbReference>
<keyword evidence="2 9" id="KW-0997">Cell inner membrane</keyword>
<dbReference type="InterPro" id="IPR011919">
    <property type="entry name" value="Cell_div_ZipA"/>
</dbReference>
<keyword evidence="7 8" id="KW-0131">Cell cycle</keyword>
<dbReference type="EMBL" id="JADJOT010000004">
    <property type="protein sequence ID" value="MBK7953421.1"/>
    <property type="molecule type" value="Genomic_DNA"/>
</dbReference>
<evidence type="ECO:0000256" key="4">
    <source>
        <dbReference type="ARBA" id="ARBA00022692"/>
    </source>
</evidence>
<dbReference type="Gene3D" id="3.30.1400.10">
    <property type="entry name" value="ZipA, C-terminal FtsZ-binding domain"/>
    <property type="match status" value="1"/>
</dbReference>
<keyword evidence="4 9" id="KW-0812">Transmembrane</keyword>
<comment type="subcellular location">
    <subcellularLocation>
        <location evidence="9">Cell inner membrane</location>
        <topology evidence="9">Single-pass type I membrane protein</topology>
    </subcellularLocation>
</comment>
<gene>
    <name evidence="12" type="ORF">IPK02_05315</name>
</gene>
<comment type="similarity">
    <text evidence="8">Belongs to the ZipA family.</text>
</comment>
<keyword evidence="6 9" id="KW-0472">Membrane</keyword>
<comment type="function">
    <text evidence="8">Essential cell division protein that stabilizes the FtsZ protofilaments by cross-linking them and that serves as a cytoplasmic membrane anchor for the Z ring. Also required for the recruitment to the septal ring of downstream cell division proteins.</text>
</comment>
<dbReference type="InterPro" id="IPR007449">
    <property type="entry name" value="ZipA_FtsZ-bd_C"/>
</dbReference>
<evidence type="ECO:0000256" key="10">
    <source>
        <dbReference type="SAM" id="MobiDB-lite"/>
    </source>
</evidence>
<dbReference type="AlphaFoldDB" id="A0A935T761"/>
<evidence type="ECO:0000256" key="8">
    <source>
        <dbReference type="RuleBase" id="RU003612"/>
    </source>
</evidence>
<dbReference type="InterPro" id="IPR036765">
    <property type="entry name" value="ZipA_FtsZ-bd_C_sf"/>
</dbReference>
<dbReference type="GO" id="GO:0032153">
    <property type="term" value="C:cell division site"/>
    <property type="evidence" value="ECO:0007669"/>
    <property type="project" value="TreeGrafter"/>
</dbReference>
<keyword evidence="5" id="KW-1133">Transmembrane helix</keyword>
<evidence type="ECO:0000256" key="7">
    <source>
        <dbReference type="ARBA" id="ARBA00023306"/>
    </source>
</evidence>
<keyword evidence="1 9" id="KW-1003">Cell membrane</keyword>